<dbReference type="EMBL" id="JACHJQ010000002">
    <property type="protein sequence ID" value="MBB4905792.1"/>
    <property type="molecule type" value="Genomic_DNA"/>
</dbReference>
<proteinExistence type="predicted"/>
<dbReference type="Proteomes" id="UP000520767">
    <property type="component" value="Unassembled WGS sequence"/>
</dbReference>
<accession>A0A7W7Q2F9</accession>
<organism evidence="2 3">
    <name type="scientific">Actinophytocola algeriensis</name>
    <dbReference type="NCBI Taxonomy" id="1768010"/>
    <lineage>
        <taxon>Bacteria</taxon>
        <taxon>Bacillati</taxon>
        <taxon>Actinomycetota</taxon>
        <taxon>Actinomycetes</taxon>
        <taxon>Pseudonocardiales</taxon>
        <taxon>Pseudonocardiaceae</taxon>
    </lineage>
</organism>
<feature type="coiled-coil region" evidence="1">
    <location>
        <begin position="57"/>
        <end position="91"/>
    </location>
</feature>
<reference evidence="2 3" key="1">
    <citation type="submission" date="2020-08" db="EMBL/GenBank/DDBJ databases">
        <title>Genomic Encyclopedia of Type Strains, Phase III (KMG-III): the genomes of soil and plant-associated and newly described type strains.</title>
        <authorList>
            <person name="Whitman W."/>
        </authorList>
    </citation>
    <scope>NUCLEOTIDE SEQUENCE [LARGE SCALE GENOMIC DNA]</scope>
    <source>
        <strain evidence="2 3">CECT 8960</strain>
    </source>
</reference>
<keyword evidence="1" id="KW-0175">Coiled coil</keyword>
<evidence type="ECO:0000313" key="2">
    <source>
        <dbReference type="EMBL" id="MBB4905792.1"/>
    </source>
</evidence>
<comment type="caution">
    <text evidence="2">The sequence shown here is derived from an EMBL/GenBank/DDBJ whole genome shotgun (WGS) entry which is preliminary data.</text>
</comment>
<protein>
    <submittedName>
        <fullName evidence="2">Uncharacterized protein</fullName>
    </submittedName>
</protein>
<keyword evidence="3" id="KW-1185">Reference proteome</keyword>
<evidence type="ECO:0000256" key="1">
    <source>
        <dbReference type="SAM" id="Coils"/>
    </source>
</evidence>
<name>A0A7W7Q2F9_9PSEU</name>
<dbReference type="AlphaFoldDB" id="A0A7W7Q2F9"/>
<gene>
    <name evidence="2" type="ORF">FHR82_002009</name>
</gene>
<dbReference type="RefSeq" id="WP_184809972.1">
    <property type="nucleotide sequence ID" value="NZ_JACHJQ010000002.1"/>
</dbReference>
<evidence type="ECO:0000313" key="3">
    <source>
        <dbReference type="Proteomes" id="UP000520767"/>
    </source>
</evidence>
<sequence>MTNPNYGYDDGMLVSVINATNTGIGQMRNLNNSVMSLAGALPSVNNSTSGVKLAGLLSDWNQNYSKIISELEQLNGKASGLLQSNRNVETETSSAPK</sequence>